<accession>A0A7W9KES2</accession>
<feature type="chain" id="PRO_5031307594" evidence="2">
    <location>
        <begin position="22"/>
        <end position="289"/>
    </location>
</feature>
<evidence type="ECO:0000256" key="2">
    <source>
        <dbReference type="SAM" id="SignalP"/>
    </source>
</evidence>
<dbReference type="GO" id="GO:0004252">
    <property type="term" value="F:serine-type endopeptidase activity"/>
    <property type="evidence" value="ECO:0007669"/>
    <property type="project" value="InterPro"/>
</dbReference>
<dbReference type="AlphaFoldDB" id="A0A7W9KES2"/>
<dbReference type="GO" id="GO:0006508">
    <property type="term" value="P:proteolysis"/>
    <property type="evidence" value="ECO:0007669"/>
    <property type="project" value="InterPro"/>
</dbReference>
<sequence length="289" mass="29956">MSRAVLVFAAVTTLAAPVAGADPAPSTQVDTVTAADQAVALAYWTPERMRQVGADATEPGEQTAKPWAEPAPKGVGRFFFTEVPGGDSWCTATAVPSGNKDTVVTAAHCVHPGFTRDDVVIKATNIVFVPGYDRGKAPLGVFAARAFVVPTEYSLTPRDMAMVVFGPRNGQHVADVAGTQKIAFGTRSTGGADIFGYPGSKLAHGEFLLRCTVTATRESDSVGDTWSSPCDMAGGSSGGPWLTGFDGRSGTVFSVTSKGSLDDDLRTTSLTGAPMGDVAKQVYDQASAI</sequence>
<gene>
    <name evidence="3" type="ORF">BJ998_002481</name>
</gene>
<organism evidence="3 4">
    <name type="scientific">Kutzneria kofuensis</name>
    <dbReference type="NCBI Taxonomy" id="103725"/>
    <lineage>
        <taxon>Bacteria</taxon>
        <taxon>Bacillati</taxon>
        <taxon>Actinomycetota</taxon>
        <taxon>Actinomycetes</taxon>
        <taxon>Pseudonocardiales</taxon>
        <taxon>Pseudonocardiaceae</taxon>
        <taxon>Kutzneria</taxon>
    </lineage>
</organism>
<keyword evidence="4" id="KW-1185">Reference proteome</keyword>
<dbReference type="Gene3D" id="2.40.10.10">
    <property type="entry name" value="Trypsin-like serine proteases"/>
    <property type="match status" value="2"/>
</dbReference>
<dbReference type="PANTHER" id="PTHR15462">
    <property type="entry name" value="SERINE PROTEASE"/>
    <property type="match status" value="1"/>
</dbReference>
<dbReference type="InterPro" id="IPR043504">
    <property type="entry name" value="Peptidase_S1_PA_chymotrypsin"/>
</dbReference>
<dbReference type="InterPro" id="IPR009003">
    <property type="entry name" value="Peptidase_S1_PA"/>
</dbReference>
<evidence type="ECO:0000256" key="1">
    <source>
        <dbReference type="ARBA" id="ARBA00022729"/>
    </source>
</evidence>
<protein>
    <submittedName>
        <fullName evidence="3">V8-like Glu-specific endopeptidase</fullName>
    </submittedName>
</protein>
<comment type="caution">
    <text evidence="3">The sequence shown here is derived from an EMBL/GenBank/DDBJ whole genome shotgun (WGS) entry which is preliminary data.</text>
</comment>
<evidence type="ECO:0000313" key="3">
    <source>
        <dbReference type="EMBL" id="MBB5891285.1"/>
    </source>
</evidence>
<reference evidence="3 4" key="1">
    <citation type="submission" date="2020-08" db="EMBL/GenBank/DDBJ databases">
        <title>Sequencing the genomes of 1000 actinobacteria strains.</title>
        <authorList>
            <person name="Klenk H.-P."/>
        </authorList>
    </citation>
    <scope>NUCLEOTIDE SEQUENCE [LARGE SCALE GENOMIC DNA]</scope>
    <source>
        <strain evidence="3 4">DSM 43851</strain>
    </source>
</reference>
<dbReference type="Proteomes" id="UP000585638">
    <property type="component" value="Unassembled WGS sequence"/>
</dbReference>
<proteinExistence type="predicted"/>
<keyword evidence="1 2" id="KW-0732">Signal</keyword>
<feature type="signal peptide" evidence="2">
    <location>
        <begin position="1"/>
        <end position="21"/>
    </location>
</feature>
<dbReference type="RefSeq" id="WP_246488572.1">
    <property type="nucleotide sequence ID" value="NZ_BAAAWY010000031.1"/>
</dbReference>
<dbReference type="InterPro" id="IPR018114">
    <property type="entry name" value="TRYPSIN_HIS"/>
</dbReference>
<dbReference type="SUPFAM" id="SSF50494">
    <property type="entry name" value="Trypsin-like serine proteases"/>
    <property type="match status" value="1"/>
</dbReference>
<name>A0A7W9KES2_9PSEU</name>
<dbReference type="PROSITE" id="PS00134">
    <property type="entry name" value="TRYPSIN_HIS"/>
    <property type="match status" value="1"/>
</dbReference>
<dbReference type="EMBL" id="JACHIR010000001">
    <property type="protein sequence ID" value="MBB5891285.1"/>
    <property type="molecule type" value="Genomic_DNA"/>
</dbReference>
<evidence type="ECO:0000313" key="4">
    <source>
        <dbReference type="Proteomes" id="UP000585638"/>
    </source>
</evidence>
<dbReference type="InterPro" id="IPR050966">
    <property type="entry name" value="Glutamyl_endopeptidase"/>
</dbReference>